<dbReference type="PROSITE" id="PS50294">
    <property type="entry name" value="WD_REPEATS_REGION"/>
    <property type="match status" value="2"/>
</dbReference>
<dbReference type="PROSITE" id="PS50082">
    <property type="entry name" value="WD_REPEATS_2"/>
    <property type="match status" value="4"/>
</dbReference>
<keyword evidence="8" id="KW-0576">Peroxisome</keyword>
<evidence type="ECO:0000256" key="10">
    <source>
        <dbReference type="ARBA" id="ARBA00032565"/>
    </source>
</evidence>
<dbReference type="Gene3D" id="2.130.10.10">
    <property type="entry name" value="YVTN repeat-like/Quinoprotein amine dehydrogenase"/>
    <property type="match status" value="1"/>
</dbReference>
<feature type="repeat" description="WD" evidence="11">
    <location>
        <begin position="236"/>
        <end position="278"/>
    </location>
</feature>
<evidence type="ECO:0000256" key="2">
    <source>
        <dbReference type="ARBA" id="ARBA00004514"/>
    </source>
</evidence>
<dbReference type="SMART" id="SM00320">
    <property type="entry name" value="WD40"/>
    <property type="match status" value="6"/>
</dbReference>
<accession>A0A6P5WCJ7</accession>
<evidence type="ECO:0000256" key="5">
    <source>
        <dbReference type="ARBA" id="ARBA00022574"/>
    </source>
</evidence>
<dbReference type="GeneID" id="34622520"/>
<proteinExistence type="inferred from homology"/>
<keyword evidence="12" id="KW-1185">Reference proteome</keyword>
<evidence type="ECO:0000256" key="4">
    <source>
        <dbReference type="ARBA" id="ARBA00022490"/>
    </source>
</evidence>
<feature type="repeat" description="WD" evidence="11">
    <location>
        <begin position="83"/>
        <end position="125"/>
    </location>
</feature>
<name>A0A6P5WCJ7_9EIME</name>
<dbReference type="GO" id="GO:0005053">
    <property type="term" value="F:peroxisome matrix targeting signal-2 binding"/>
    <property type="evidence" value="ECO:0007669"/>
    <property type="project" value="InterPro"/>
</dbReference>
<sequence>MGRLRLCGQACRFSPFSEDLLAVASSQLFGMAGPGSLEIFSLDPAIHITSRAPTADTVTLPLGSHADVQARPGEVVQPKRVAVLHHQESVNDVAWSERCAQTLVGGGGGGRITIWRLSDQKAAFSGIQNTGNEFGGFSVGELKGHTRDVTSLSWSCVEKRILASTAIDGHLRVWDMQKCSLLRVLQHSHAPATCSCVTSPVDAGLIASVGANGRLSVHDLRNPSPGTTRNMAAWSVVAHPCEVLSVDWVKHRPWQLLTGAADGTIALWDLRKSSSVPRGDFSDANVATGCRLSSTQAHQLAVRRVVSHPFNAQRFASCSYDMQVKIWDCDEGTSLSMVTRSEGQPECPSGVPSPFVGGSGWVRLCACYDHHREFILGLDWSTFKCGVIASTSWDRSLCVWNADTGPAPPQVPKRPLFLSMKPEGCGQRAHSACLVLAFSVSGSTELLNINSCISVASKQRHELASLHLMCLATSSEARGRQWLTGIFAR</sequence>
<evidence type="ECO:0000313" key="13">
    <source>
        <dbReference type="RefSeq" id="XP_022587599.2"/>
    </source>
</evidence>
<dbReference type="PANTHER" id="PTHR46027">
    <property type="entry name" value="PEROXISOMAL TARGETING SIGNAL 2 RECEPTOR"/>
    <property type="match status" value="1"/>
</dbReference>
<organism evidence="12 13">
    <name type="scientific">Cyclospora cayetanensis</name>
    <dbReference type="NCBI Taxonomy" id="88456"/>
    <lineage>
        <taxon>Eukaryota</taxon>
        <taxon>Sar</taxon>
        <taxon>Alveolata</taxon>
        <taxon>Apicomplexa</taxon>
        <taxon>Conoidasida</taxon>
        <taxon>Coccidia</taxon>
        <taxon>Eucoccidiorida</taxon>
        <taxon>Eimeriorina</taxon>
        <taxon>Eimeriidae</taxon>
        <taxon>Cyclospora</taxon>
    </lineage>
</organism>
<dbReference type="InterPro" id="IPR019775">
    <property type="entry name" value="WD40_repeat_CS"/>
</dbReference>
<feature type="repeat" description="WD" evidence="11">
    <location>
        <begin position="295"/>
        <end position="337"/>
    </location>
</feature>
<dbReference type="PANTHER" id="PTHR46027:SF1">
    <property type="entry name" value="PEROXISOMAL TARGETING SIGNAL 2 RECEPTOR"/>
    <property type="match status" value="1"/>
</dbReference>
<gene>
    <name evidence="13" type="primary">LOC34622520</name>
</gene>
<dbReference type="InterPro" id="IPR020472">
    <property type="entry name" value="WD40_PAC1"/>
</dbReference>
<dbReference type="PRINTS" id="PR00320">
    <property type="entry name" value="GPROTEINBRPT"/>
</dbReference>
<dbReference type="SUPFAM" id="SSF50978">
    <property type="entry name" value="WD40 repeat-like"/>
    <property type="match status" value="1"/>
</dbReference>
<evidence type="ECO:0000256" key="1">
    <source>
        <dbReference type="ARBA" id="ARBA00004253"/>
    </source>
</evidence>
<dbReference type="InterPro" id="IPR036322">
    <property type="entry name" value="WD40_repeat_dom_sf"/>
</dbReference>
<reference evidence="13" key="1">
    <citation type="submission" date="2025-08" db="UniProtKB">
        <authorList>
            <consortium name="RefSeq"/>
        </authorList>
    </citation>
    <scope>IDENTIFICATION</scope>
</reference>
<evidence type="ECO:0000256" key="6">
    <source>
        <dbReference type="ARBA" id="ARBA00022737"/>
    </source>
</evidence>
<protein>
    <recommendedName>
        <fullName evidence="10">Peroxin-7</fullName>
    </recommendedName>
</protein>
<feature type="repeat" description="WD" evidence="11">
    <location>
        <begin position="142"/>
        <end position="184"/>
    </location>
</feature>
<evidence type="ECO:0000256" key="11">
    <source>
        <dbReference type="PROSITE-ProRule" id="PRU00221"/>
    </source>
</evidence>
<dbReference type="RefSeq" id="XP_022587599.2">
    <property type="nucleotide sequence ID" value="XM_022735679.2"/>
</dbReference>
<keyword evidence="6" id="KW-0677">Repeat</keyword>
<dbReference type="OrthoDB" id="273771at2759"/>
<dbReference type="GO" id="GO:0016558">
    <property type="term" value="P:protein import into peroxisome matrix"/>
    <property type="evidence" value="ECO:0007669"/>
    <property type="project" value="InterPro"/>
</dbReference>
<keyword evidence="7" id="KW-0653">Protein transport</keyword>
<comment type="subcellular location">
    <subcellularLocation>
        <location evidence="2">Cytoplasm</location>
        <location evidence="2">Cytosol</location>
    </subcellularLocation>
    <subcellularLocation>
        <location evidence="1">Peroxisome matrix</location>
    </subcellularLocation>
</comment>
<dbReference type="GO" id="GO:0005782">
    <property type="term" value="C:peroxisomal matrix"/>
    <property type="evidence" value="ECO:0007669"/>
    <property type="project" value="UniProtKB-SubCell"/>
</dbReference>
<evidence type="ECO:0000256" key="8">
    <source>
        <dbReference type="ARBA" id="ARBA00023140"/>
    </source>
</evidence>
<evidence type="ECO:0000256" key="9">
    <source>
        <dbReference type="ARBA" id="ARBA00024017"/>
    </source>
</evidence>
<dbReference type="GO" id="GO:0005829">
    <property type="term" value="C:cytosol"/>
    <property type="evidence" value="ECO:0007669"/>
    <property type="project" value="UniProtKB-SubCell"/>
</dbReference>
<dbReference type="Pfam" id="PF00400">
    <property type="entry name" value="WD40"/>
    <property type="match status" value="4"/>
</dbReference>
<comment type="similarity">
    <text evidence="9">Belongs to the WD repeat peroxin-7 family.</text>
</comment>
<dbReference type="AlphaFoldDB" id="A0A6P5WCJ7"/>
<dbReference type="InterPro" id="IPR001680">
    <property type="entry name" value="WD40_rpt"/>
</dbReference>
<evidence type="ECO:0000256" key="7">
    <source>
        <dbReference type="ARBA" id="ARBA00022927"/>
    </source>
</evidence>
<dbReference type="PROSITE" id="PS00678">
    <property type="entry name" value="WD_REPEATS_1"/>
    <property type="match status" value="2"/>
</dbReference>
<dbReference type="Proteomes" id="UP000515125">
    <property type="component" value="Unplaced"/>
</dbReference>
<evidence type="ECO:0000313" key="12">
    <source>
        <dbReference type="Proteomes" id="UP000515125"/>
    </source>
</evidence>
<dbReference type="InterPro" id="IPR015943">
    <property type="entry name" value="WD40/YVTN_repeat-like_dom_sf"/>
</dbReference>
<keyword evidence="5 11" id="KW-0853">WD repeat</keyword>
<keyword evidence="3" id="KW-0813">Transport</keyword>
<keyword evidence="13" id="KW-0675">Receptor</keyword>
<keyword evidence="4" id="KW-0963">Cytoplasm</keyword>
<evidence type="ECO:0000256" key="3">
    <source>
        <dbReference type="ARBA" id="ARBA00022448"/>
    </source>
</evidence>
<dbReference type="InterPro" id="IPR044536">
    <property type="entry name" value="PEX7"/>
</dbReference>